<evidence type="ECO:0000313" key="2">
    <source>
        <dbReference type="EMBL" id="KRH34207.1"/>
    </source>
</evidence>
<name>A0A0R0I5L8_SOYBN</name>
<dbReference type="EMBL" id="CM000843">
    <property type="protein sequence ID" value="KRH34207.1"/>
    <property type="molecule type" value="Genomic_DNA"/>
</dbReference>
<dbReference type="InParanoid" id="A0A0R0I5L8"/>
<evidence type="ECO:0000256" key="1">
    <source>
        <dbReference type="SAM" id="MobiDB-lite"/>
    </source>
</evidence>
<evidence type="ECO:0000313" key="4">
    <source>
        <dbReference type="Proteomes" id="UP000008827"/>
    </source>
</evidence>
<dbReference type="AlphaFoldDB" id="A0A0R0I5L8"/>
<evidence type="ECO:0000313" key="3">
    <source>
        <dbReference type="EnsemblPlants" id="KRH34207"/>
    </source>
</evidence>
<feature type="compositionally biased region" description="Basic and acidic residues" evidence="1">
    <location>
        <begin position="1"/>
        <end position="13"/>
    </location>
</feature>
<feature type="compositionally biased region" description="Polar residues" evidence="1">
    <location>
        <begin position="14"/>
        <end position="26"/>
    </location>
</feature>
<feature type="region of interest" description="Disordered" evidence="1">
    <location>
        <begin position="1"/>
        <end position="28"/>
    </location>
</feature>
<reference evidence="2" key="3">
    <citation type="submission" date="2018-07" db="EMBL/GenBank/DDBJ databases">
        <title>WGS assembly of Glycine max.</title>
        <authorList>
            <person name="Schmutz J."/>
            <person name="Cannon S."/>
            <person name="Schlueter J."/>
            <person name="Ma J."/>
            <person name="Mitros T."/>
            <person name="Nelson W."/>
            <person name="Hyten D."/>
            <person name="Song Q."/>
            <person name="Thelen J."/>
            <person name="Cheng J."/>
            <person name="Xu D."/>
            <person name="Hellsten U."/>
            <person name="May G."/>
            <person name="Yu Y."/>
            <person name="Sakurai T."/>
            <person name="Umezawa T."/>
            <person name="Bhattacharyya M."/>
            <person name="Sandhu D."/>
            <person name="Valliyodan B."/>
            <person name="Lindquist E."/>
            <person name="Peto M."/>
            <person name="Grant D."/>
            <person name="Shu S."/>
            <person name="Goodstein D."/>
            <person name="Barry K."/>
            <person name="Futrell-Griggs M."/>
            <person name="Abernathy B."/>
            <person name="Du J."/>
            <person name="Tian Z."/>
            <person name="Zhu L."/>
            <person name="Gill N."/>
            <person name="Joshi T."/>
            <person name="Libault M."/>
            <person name="Sethuraman A."/>
            <person name="Zhang X."/>
            <person name="Shinozaki K."/>
            <person name="Nguyen H."/>
            <person name="Wing R."/>
            <person name="Cregan P."/>
            <person name="Specht J."/>
            <person name="Grimwood J."/>
            <person name="Rokhsar D."/>
            <person name="Stacey G."/>
            <person name="Shoemaker R."/>
            <person name="Jackson S."/>
        </authorList>
    </citation>
    <scope>NUCLEOTIDE SEQUENCE</scope>
    <source>
        <tissue evidence="2">Callus</tissue>
    </source>
</reference>
<protein>
    <submittedName>
        <fullName evidence="2 3">Uncharacterized protein</fullName>
    </submittedName>
</protein>
<keyword evidence="4" id="KW-1185">Reference proteome</keyword>
<reference evidence="3" key="2">
    <citation type="submission" date="2018-02" db="UniProtKB">
        <authorList>
            <consortium name="EnsemblPlants"/>
        </authorList>
    </citation>
    <scope>IDENTIFICATION</scope>
    <source>
        <strain evidence="3">Williams 82</strain>
    </source>
</reference>
<proteinExistence type="predicted"/>
<reference evidence="2 3" key="1">
    <citation type="journal article" date="2010" name="Nature">
        <title>Genome sequence of the palaeopolyploid soybean.</title>
        <authorList>
            <person name="Schmutz J."/>
            <person name="Cannon S.B."/>
            <person name="Schlueter J."/>
            <person name="Ma J."/>
            <person name="Mitros T."/>
            <person name="Nelson W."/>
            <person name="Hyten D.L."/>
            <person name="Song Q."/>
            <person name="Thelen J.J."/>
            <person name="Cheng J."/>
            <person name="Xu D."/>
            <person name="Hellsten U."/>
            <person name="May G.D."/>
            <person name="Yu Y."/>
            <person name="Sakurai T."/>
            <person name="Umezawa T."/>
            <person name="Bhattacharyya M.K."/>
            <person name="Sandhu D."/>
            <person name="Valliyodan B."/>
            <person name="Lindquist E."/>
            <person name="Peto M."/>
            <person name="Grant D."/>
            <person name="Shu S."/>
            <person name="Goodstein D."/>
            <person name="Barry K."/>
            <person name="Futrell-Griggs M."/>
            <person name="Abernathy B."/>
            <person name="Du J."/>
            <person name="Tian Z."/>
            <person name="Zhu L."/>
            <person name="Gill N."/>
            <person name="Joshi T."/>
            <person name="Libault M."/>
            <person name="Sethuraman A."/>
            <person name="Zhang X.-C."/>
            <person name="Shinozaki K."/>
            <person name="Nguyen H.T."/>
            <person name="Wing R.A."/>
            <person name="Cregan P."/>
            <person name="Specht J."/>
            <person name="Grimwood J."/>
            <person name="Rokhsar D."/>
            <person name="Stacey G."/>
            <person name="Shoemaker R.C."/>
            <person name="Jackson S.A."/>
        </authorList>
    </citation>
    <scope>NUCLEOTIDE SEQUENCE</scope>
    <source>
        <strain evidence="3">cv. Williams 82</strain>
        <tissue evidence="2">Callus</tissue>
    </source>
</reference>
<organism evidence="2">
    <name type="scientific">Glycine max</name>
    <name type="common">Soybean</name>
    <name type="synonym">Glycine hispida</name>
    <dbReference type="NCBI Taxonomy" id="3847"/>
    <lineage>
        <taxon>Eukaryota</taxon>
        <taxon>Viridiplantae</taxon>
        <taxon>Streptophyta</taxon>
        <taxon>Embryophyta</taxon>
        <taxon>Tracheophyta</taxon>
        <taxon>Spermatophyta</taxon>
        <taxon>Magnoliopsida</taxon>
        <taxon>eudicotyledons</taxon>
        <taxon>Gunneridae</taxon>
        <taxon>Pentapetalae</taxon>
        <taxon>rosids</taxon>
        <taxon>fabids</taxon>
        <taxon>Fabales</taxon>
        <taxon>Fabaceae</taxon>
        <taxon>Papilionoideae</taxon>
        <taxon>50 kb inversion clade</taxon>
        <taxon>NPAAA clade</taxon>
        <taxon>indigoferoid/millettioid clade</taxon>
        <taxon>Phaseoleae</taxon>
        <taxon>Glycine</taxon>
        <taxon>Glycine subgen. Soja</taxon>
    </lineage>
</organism>
<dbReference type="Proteomes" id="UP000008827">
    <property type="component" value="Chromosome 10"/>
</dbReference>
<gene>
    <name evidence="2" type="ORF">GLYMA_10G170000</name>
</gene>
<accession>A0A0R0I5L8</accession>
<sequence>MKNERTYAREEQRMNQGQTTGISTANRALGGTSGFGLDEIISNAPYPSASSSKRSRAMLEYDVGGPVVNNALHQQERPSALAVPKVFPPFAVRIIH</sequence>
<dbReference type="Gramene" id="KRH34207">
    <property type="protein sequence ID" value="KRH34207"/>
    <property type="gene ID" value="GLYMA_10G170000"/>
</dbReference>
<dbReference type="EnsemblPlants" id="KRH34207">
    <property type="protein sequence ID" value="KRH34207"/>
    <property type="gene ID" value="GLYMA_10G170000"/>
</dbReference>